<dbReference type="OrthoDB" id="5874910at2759"/>
<dbReference type="Pfam" id="PF00188">
    <property type="entry name" value="CAP"/>
    <property type="match status" value="1"/>
</dbReference>
<gene>
    <name evidence="3 5 6" type="ORF">SRAE_2000527200</name>
</gene>
<name>A0A090LR48_STRRB</name>
<evidence type="ECO:0000313" key="4">
    <source>
        <dbReference type="Proteomes" id="UP000035682"/>
    </source>
</evidence>
<dbReference type="InterPro" id="IPR035940">
    <property type="entry name" value="CAP_sf"/>
</dbReference>
<dbReference type="Proteomes" id="UP000035682">
    <property type="component" value="Unplaced"/>
</dbReference>
<proteinExistence type="predicted"/>
<dbReference type="GeneID" id="36383025"/>
<dbReference type="InterPro" id="IPR014044">
    <property type="entry name" value="CAP_dom"/>
</dbReference>
<dbReference type="CTD" id="36383025"/>
<evidence type="ECO:0000313" key="3">
    <source>
        <dbReference type="EMBL" id="CEF70647.2"/>
    </source>
</evidence>
<reference evidence="3 4" key="1">
    <citation type="submission" date="2014-09" db="EMBL/GenBank/DDBJ databases">
        <authorList>
            <person name="Martin A.A."/>
        </authorList>
    </citation>
    <scope>NUCLEOTIDE SEQUENCE</scope>
    <source>
        <strain evidence="4">ED321</strain>
        <strain evidence="3">ED321 Heterogonic</strain>
    </source>
</reference>
<evidence type="ECO:0000259" key="2">
    <source>
        <dbReference type="Pfam" id="PF00188"/>
    </source>
</evidence>
<feature type="domain" description="SCP" evidence="2">
    <location>
        <begin position="153"/>
        <end position="263"/>
    </location>
</feature>
<dbReference type="EMBL" id="LN609529">
    <property type="protein sequence ID" value="CEF70647.2"/>
    <property type="molecule type" value="Genomic_DNA"/>
</dbReference>
<reference evidence="5" key="2">
    <citation type="submission" date="2020-12" db="UniProtKB">
        <authorList>
            <consortium name="WormBaseParasite"/>
        </authorList>
    </citation>
    <scope>IDENTIFICATION</scope>
</reference>
<protein>
    <submittedName>
        <fullName evidence="3 5">CAP domain-containing protein</fullName>
    </submittedName>
</protein>
<dbReference type="AlphaFoldDB" id="A0A090LR48"/>
<dbReference type="RefSeq" id="XP_024509843.1">
    <property type="nucleotide sequence ID" value="XM_024644267.1"/>
</dbReference>
<feature type="chain" id="PRO_5015031131" evidence="1">
    <location>
        <begin position="21"/>
        <end position="304"/>
    </location>
</feature>
<organism evidence="3">
    <name type="scientific">Strongyloides ratti</name>
    <name type="common">Parasitic roundworm</name>
    <dbReference type="NCBI Taxonomy" id="34506"/>
    <lineage>
        <taxon>Eukaryota</taxon>
        <taxon>Metazoa</taxon>
        <taxon>Ecdysozoa</taxon>
        <taxon>Nematoda</taxon>
        <taxon>Chromadorea</taxon>
        <taxon>Rhabditida</taxon>
        <taxon>Tylenchina</taxon>
        <taxon>Panagrolaimomorpha</taxon>
        <taxon>Strongyloidoidea</taxon>
        <taxon>Strongyloididae</taxon>
        <taxon>Strongyloides</taxon>
    </lineage>
</organism>
<dbReference type="WBParaSite" id="SRAE_2000527200.1">
    <property type="protein sequence ID" value="SRAE_2000527200.1"/>
    <property type="gene ID" value="WBGene00265532"/>
</dbReference>
<dbReference type="SUPFAM" id="SSF55797">
    <property type="entry name" value="PR-1-like"/>
    <property type="match status" value="1"/>
</dbReference>
<evidence type="ECO:0000313" key="6">
    <source>
        <dbReference type="WormBase" id="SRAE_2000527200"/>
    </source>
</evidence>
<feature type="signal peptide" evidence="1">
    <location>
        <begin position="1"/>
        <end position="20"/>
    </location>
</feature>
<accession>A0A090LR48</accession>
<dbReference type="Gene3D" id="3.40.33.10">
    <property type="entry name" value="CAP"/>
    <property type="match status" value="1"/>
</dbReference>
<keyword evidence="1" id="KW-0732">Signal</keyword>
<sequence>MKYYLNIHLFTTIILSLTNAQTGKNFLECIKISRTNCNLNDHLKTMSYYLIHNKIVYQVNEYVFFKHSEALKYYNIINSNSSYKKIFKPRGAVRPSQIYAYEKKQKIAEYNYNDVLSNNPFTSKIYKMVWYGCDYQCYSMNNYQLLKQGIFTEMNLYRKLHNEQPLISIHFYNELANMFAKRNAKNVKETHIILYSYSYVSGIIHRTVATKFLKRLFDLFYSYYDFNNNNYQFAFAKQTQILWNSTTKVGVGAVECNELVYIVILFQPKGNINKKYRKNVFRVSDKQIHLYNLFKKRVGKRVSF</sequence>
<evidence type="ECO:0000256" key="1">
    <source>
        <dbReference type="SAM" id="SignalP"/>
    </source>
</evidence>
<dbReference type="WormBase" id="SRAE_2000527200">
    <property type="protein sequence ID" value="SRP00688"/>
    <property type="gene ID" value="WBGene00265532"/>
</dbReference>
<keyword evidence="4" id="KW-1185">Reference proteome</keyword>
<evidence type="ECO:0000313" key="5">
    <source>
        <dbReference type="WBParaSite" id="SRAE_2000527200.1"/>
    </source>
</evidence>